<dbReference type="Gene3D" id="3.30.30.30">
    <property type="match status" value="1"/>
</dbReference>
<dbReference type="CDD" id="cd24029">
    <property type="entry name" value="ASKHA_NBD_HSP70_DnaK_HscA_HscC"/>
    <property type="match status" value="1"/>
</dbReference>
<dbReference type="HOGENOM" id="CLU_005965_0_1_7"/>
<dbReference type="EMBL" id="CM001488">
    <property type="protein sequence ID" value="EIM63768.1"/>
    <property type="molecule type" value="Genomic_DNA"/>
</dbReference>
<evidence type="ECO:0000256" key="1">
    <source>
        <dbReference type="ARBA" id="ARBA00007381"/>
    </source>
</evidence>
<evidence type="ECO:0000256" key="5">
    <source>
        <dbReference type="RuleBase" id="RU003322"/>
    </source>
</evidence>
<name>I5B2Q5_9BACT</name>
<dbReference type="PANTHER" id="PTHR19375">
    <property type="entry name" value="HEAT SHOCK PROTEIN 70KDA"/>
    <property type="match status" value="1"/>
</dbReference>
<dbReference type="PROSITE" id="PS00297">
    <property type="entry name" value="HSP70_1"/>
    <property type="match status" value="1"/>
</dbReference>
<organism evidence="6 7">
    <name type="scientific">Desulfobacter postgatei 2ac9</name>
    <dbReference type="NCBI Taxonomy" id="879212"/>
    <lineage>
        <taxon>Bacteria</taxon>
        <taxon>Pseudomonadati</taxon>
        <taxon>Thermodesulfobacteriota</taxon>
        <taxon>Desulfobacteria</taxon>
        <taxon>Desulfobacterales</taxon>
        <taxon>Desulfobacteraceae</taxon>
        <taxon>Desulfobacter</taxon>
    </lineage>
</organism>
<reference evidence="6 7" key="1">
    <citation type="submission" date="2011-09" db="EMBL/GenBank/DDBJ databases">
        <authorList>
            <consortium name="US DOE Joint Genome Institute (JGI-PGF)"/>
            <person name="Lucas S."/>
            <person name="Han J."/>
            <person name="Lapidus A."/>
            <person name="Cheng J.-F."/>
            <person name="Goodwin L."/>
            <person name="Pitluck S."/>
            <person name="Peters L."/>
            <person name="Land M.L."/>
            <person name="Hauser L."/>
            <person name="Orellana R."/>
            <person name="Lovley D."/>
            <person name="Woyke T.J."/>
        </authorList>
    </citation>
    <scope>NUCLEOTIDE SEQUENCE [LARGE SCALE GENOMIC DNA]</scope>
    <source>
        <strain evidence="6 7">2ac9</strain>
    </source>
</reference>
<dbReference type="PROSITE" id="PS00329">
    <property type="entry name" value="HSP70_2"/>
    <property type="match status" value="1"/>
</dbReference>
<dbReference type="InterPro" id="IPR018181">
    <property type="entry name" value="Heat_shock_70_CS"/>
</dbReference>
<dbReference type="FunFam" id="3.90.640.10:FF:000003">
    <property type="entry name" value="Molecular chaperone DnaK"/>
    <property type="match status" value="1"/>
</dbReference>
<comment type="similarity">
    <text evidence="1 5">Belongs to the heat shock protein 70 family.</text>
</comment>
<keyword evidence="4" id="KW-0143">Chaperone</keyword>
<keyword evidence="3 5" id="KW-0067">ATP-binding</keyword>
<reference evidence="6 7" key="2">
    <citation type="submission" date="2012-02" db="EMBL/GenBank/DDBJ databases">
        <title>Improved High-Quality Draft sequence of Desulfobacter postgatei 2ac9.</title>
        <authorList>
            <consortium name="US DOE Joint Genome Institute"/>
            <person name="Lucas S."/>
            <person name="Han J."/>
            <person name="Lapidus A."/>
            <person name="Cheng J.-F."/>
            <person name="Goodwin L."/>
            <person name="Pitluck S."/>
            <person name="Peters L."/>
            <person name="Ovchinnikova G."/>
            <person name="Held B."/>
            <person name="Detter J.C."/>
            <person name="Han C."/>
            <person name="Tapia R."/>
            <person name="Land M."/>
            <person name="Hauser L."/>
            <person name="Kyrpides N."/>
            <person name="Ivanova N."/>
            <person name="Pagani I."/>
            <person name="Orellana R."/>
            <person name="Lovley D."/>
            <person name="Woyke T."/>
        </authorList>
    </citation>
    <scope>NUCLEOTIDE SEQUENCE [LARGE SCALE GENOMIC DNA]</scope>
    <source>
        <strain evidence="6 7">2ac9</strain>
    </source>
</reference>
<dbReference type="Gene3D" id="3.90.640.10">
    <property type="entry name" value="Actin, Chain A, domain 4"/>
    <property type="match status" value="1"/>
</dbReference>
<keyword evidence="7" id="KW-1185">Reference proteome</keyword>
<dbReference type="AlphaFoldDB" id="I5B2Q5"/>
<dbReference type="STRING" id="879212.DespoDRAFT_01858"/>
<dbReference type="OrthoDB" id="5410377at2"/>
<dbReference type="GO" id="GO:0005524">
    <property type="term" value="F:ATP binding"/>
    <property type="evidence" value="ECO:0007669"/>
    <property type="project" value="UniProtKB-KW"/>
</dbReference>
<dbReference type="InterPro" id="IPR043129">
    <property type="entry name" value="ATPase_NBD"/>
</dbReference>
<dbReference type="InterPro" id="IPR013126">
    <property type="entry name" value="Hsp_70_fam"/>
</dbReference>
<dbReference type="GO" id="GO:0140662">
    <property type="term" value="F:ATP-dependent protein folding chaperone"/>
    <property type="evidence" value="ECO:0007669"/>
    <property type="project" value="InterPro"/>
</dbReference>
<evidence type="ECO:0000256" key="2">
    <source>
        <dbReference type="ARBA" id="ARBA00022741"/>
    </source>
</evidence>
<evidence type="ECO:0000313" key="7">
    <source>
        <dbReference type="Proteomes" id="UP000005778"/>
    </source>
</evidence>
<evidence type="ECO:0000313" key="6">
    <source>
        <dbReference type="EMBL" id="EIM63768.1"/>
    </source>
</evidence>
<dbReference type="Pfam" id="PF00012">
    <property type="entry name" value="HSP70"/>
    <property type="match status" value="1"/>
</dbReference>
<accession>I5B2Q5</accession>
<dbReference type="Proteomes" id="UP000005778">
    <property type="component" value="Chromosome"/>
</dbReference>
<evidence type="ECO:0000256" key="4">
    <source>
        <dbReference type="ARBA" id="ARBA00023186"/>
    </source>
</evidence>
<keyword evidence="2 5" id="KW-0547">Nucleotide-binding</keyword>
<proteinExistence type="inferred from homology"/>
<dbReference type="Gene3D" id="2.60.34.10">
    <property type="entry name" value="Substrate Binding Domain Of DNAk, Chain A, domain 1"/>
    <property type="match status" value="1"/>
</dbReference>
<dbReference type="Gene3D" id="3.30.420.40">
    <property type="match status" value="2"/>
</dbReference>
<dbReference type="SUPFAM" id="SSF53067">
    <property type="entry name" value="Actin-like ATPase domain"/>
    <property type="match status" value="2"/>
</dbReference>
<dbReference type="PROSITE" id="PS01036">
    <property type="entry name" value="HSP70_3"/>
    <property type="match status" value="1"/>
</dbReference>
<sequence length="785" mass="87555">MSKSIGIDLGTTNSASGIKKVHVEIIPNSEGDPITPSCVCIKQNKIGILNRLTGIRNQPEFVVGKHALEWIKQEPASTITAVKRLMGRSITNPEVQKLIKDPRHAFMIASQSKGTDNSLVIRIGDKEYSPEEISSKILEKIRKDAEKNLGDKVEYAVITVPAYFNDKQKHATRTAAALAGIKVQRLLSEPTAAAISFGVDQVNEDDARTILVFDFGGGTFDLSVLTISGGQFIEQGKGGNMWLGGEDIDRKLEEYVLQETAREYEIDDIAAMIAGQDPGVKNRFLGELKAAVEQAKIKLSHEPEVYIELLGLLKDADGDLLDVDVTLTRETFEALIRPEVENTLTLVKKLLDDIYFSPDLIDNVLMVGGSSKIPCIIKAMEDMFGKEKVMLHDRPMLAVAEGAAILSHRLADNYECQGCGGIVGQSDTICSHCGFDLERHTIDQGVFNIVHAAAHDYYVALDNGDKYLFVEKNTPLPCEQEEVFRLVDAYQQLIHMKFFNIVNEAEESIGDFWLSIDEEDIREYRSNSDDKESDTPFSISVKLKIDENNIVEVSGALTQLPDVGLSKTLSRGKADEKLFMELETMIDKANADESDTYAVEELTVRSADIVKDIHNVLDPTTGEVIDRVYTLAKMKIDKAKKLFEENILCYSMIYYAKSVLEEFPWVLTDKQRLQLVKKIAYLKTMNRIGTYEENLAAFVDLDEFLETFPLINMLMDISKAGELCEIHDPKKAASFYNAIATLMKAVSNTNIELVTKTVDKIMPEAFDIIRKYDSKTGIVQKGVVR</sequence>
<dbReference type="PRINTS" id="PR00301">
    <property type="entry name" value="HEATSHOCK70"/>
</dbReference>
<dbReference type="eggNOG" id="COG0443">
    <property type="taxonomic scope" value="Bacteria"/>
</dbReference>
<evidence type="ECO:0000256" key="3">
    <source>
        <dbReference type="ARBA" id="ARBA00022840"/>
    </source>
</evidence>
<protein>
    <submittedName>
        <fullName evidence="6">Molecular chaperone</fullName>
    </submittedName>
</protein>
<gene>
    <name evidence="6" type="ORF">DespoDRAFT_01858</name>
</gene>
<dbReference type="InterPro" id="IPR029047">
    <property type="entry name" value="HSP70_peptide-bd_sf"/>
</dbReference>
<dbReference type="SUPFAM" id="SSF100920">
    <property type="entry name" value="Heat shock protein 70kD (HSP70), peptide-binding domain"/>
    <property type="match status" value="1"/>
</dbReference>
<dbReference type="RefSeq" id="WP_004073038.1">
    <property type="nucleotide sequence ID" value="NZ_CM001488.1"/>
</dbReference>